<comment type="subcellular location">
    <subcellularLocation>
        <location evidence="5">Cytoplasm</location>
    </subcellularLocation>
</comment>
<comment type="subunit">
    <text evidence="5">Part of the RNA polymerase complex.</text>
</comment>
<dbReference type="PANTHER" id="PTHR11800:SF2">
    <property type="entry name" value="DNA-DIRECTED RNA POLYMERASE II SUBUNIT RPB3"/>
    <property type="match status" value="1"/>
</dbReference>
<evidence type="ECO:0000259" key="6">
    <source>
        <dbReference type="SMART" id="SM00662"/>
    </source>
</evidence>
<sequence length="287" mass="31852">MQDQKVSIVELGNSRITVSMEGFPVAYGNALRRLALSEVPTMAVDFVYFYDNESSVYDEIIAHRLGLLVLRSDEALRKYGSPEECSNASENDSHCFAQVYLEYEVPQDAASGVYVKASDLKFSDPDIRPIYPETPIVYLAPGQRIHLVGYARLGRGYEHGKWSPASVAVLRYSVHVEYDPSKVTSECLECISAYQDLVGAIKGGSAGRLELNYKVNTSALRYCEEESCKGAIKVVYDPSKLYLTVESTGALEPARIIWEATNCLARKADKLLKELEEAQVVEEVGPK</sequence>
<dbReference type="SUPFAM" id="SSF55257">
    <property type="entry name" value="RBP11-like subunits of RNA polymerase"/>
    <property type="match status" value="1"/>
</dbReference>
<dbReference type="InterPro" id="IPR001514">
    <property type="entry name" value="DNA-dir_RNA_pol_30-40kDasu_CS"/>
</dbReference>
<proteinExistence type="inferred from homology"/>
<keyword evidence="8" id="KW-1185">Reference proteome</keyword>
<dbReference type="GO" id="GO:0003899">
    <property type="term" value="F:DNA-directed RNA polymerase activity"/>
    <property type="evidence" value="ECO:0007669"/>
    <property type="project" value="UniProtKB-UniRule"/>
</dbReference>
<keyword evidence="5" id="KW-0963">Cytoplasm</keyword>
<evidence type="ECO:0000256" key="4">
    <source>
        <dbReference type="ARBA" id="ARBA00025804"/>
    </source>
</evidence>
<dbReference type="InterPro" id="IPR036603">
    <property type="entry name" value="RBP11-like"/>
</dbReference>
<evidence type="ECO:0000256" key="5">
    <source>
        <dbReference type="HAMAP-Rule" id="MF_00320"/>
    </source>
</evidence>
<keyword evidence="2 5" id="KW-0548">Nucleotidyltransferase</keyword>
<accession>D9Q275</accession>
<evidence type="ECO:0000313" key="7">
    <source>
        <dbReference type="EMBL" id="ADL19413.1"/>
    </source>
</evidence>
<dbReference type="InterPro" id="IPR050518">
    <property type="entry name" value="Rpo3/RPB3_RNA_Pol_subunit"/>
</dbReference>
<dbReference type="SMART" id="SM00662">
    <property type="entry name" value="RPOLD"/>
    <property type="match status" value="1"/>
</dbReference>
<dbReference type="HOGENOM" id="CLU_038421_3_1_2"/>
<organism evidence="7 8">
    <name type="scientific">Acidilobus saccharovorans (strain DSM 16705 / JCM 18335 / VKM B-2471 / 345-15)</name>
    <dbReference type="NCBI Taxonomy" id="666510"/>
    <lineage>
        <taxon>Archaea</taxon>
        <taxon>Thermoproteota</taxon>
        <taxon>Thermoprotei</taxon>
        <taxon>Acidilobales</taxon>
        <taxon>Acidilobaceae</taxon>
        <taxon>Acidilobus</taxon>
    </lineage>
</organism>
<dbReference type="NCBIfam" id="NF001988">
    <property type="entry name" value="PRK00783.1"/>
    <property type="match status" value="1"/>
</dbReference>
<protein>
    <recommendedName>
        <fullName evidence="5">DNA-directed RNA polymerase subunit Rpo3</fullName>
        <ecNumber evidence="5">2.7.7.6</ecNumber>
    </recommendedName>
    <alternativeName>
        <fullName evidence="5">DNA-directed RNA polymerase subunit D</fullName>
    </alternativeName>
</protein>
<keyword evidence="5 7" id="KW-0808">Transferase</keyword>
<dbReference type="Gene3D" id="3.30.70.20">
    <property type="match status" value="1"/>
</dbReference>
<comment type="caution">
    <text evidence="5">Lacks conserved residue(s) required for the propagation of feature annotation.</text>
</comment>
<keyword evidence="1 5" id="KW-0240">DNA-directed RNA polymerase</keyword>
<dbReference type="PROSITE" id="PS00446">
    <property type="entry name" value="RNA_POL_D_30KD"/>
    <property type="match status" value="1"/>
</dbReference>
<evidence type="ECO:0000256" key="1">
    <source>
        <dbReference type="ARBA" id="ARBA00022478"/>
    </source>
</evidence>
<reference evidence="7 8" key="1">
    <citation type="journal article" date="2010" name="Appl. Environ. Microbiol.">
        <title>The genome sequence of the crenarchaeon Acidilobus saccharovorans supports a new order, Acidilobales, and suggests an important ecological role in terrestrial acidic hot springs.</title>
        <authorList>
            <person name="Mardanov A.V."/>
            <person name="Svetlitchnyi V.A."/>
            <person name="Beletsky A.V."/>
            <person name="Prokofeva M.I."/>
            <person name="Bonch-Osmolovskaya E.A."/>
            <person name="Ravin N.V."/>
            <person name="Skryabin K.G."/>
        </authorList>
    </citation>
    <scope>NUCLEOTIDE SEQUENCE [LARGE SCALE GENOMIC DNA]</scope>
    <source>
        <strain evidence="8">DSM 16705 / JCM 18335 / VKM B-2471 / 345-15</strain>
    </source>
</reference>
<dbReference type="GO" id="GO:0006351">
    <property type="term" value="P:DNA-templated transcription"/>
    <property type="evidence" value="ECO:0007669"/>
    <property type="project" value="UniProtKB-UniRule"/>
</dbReference>
<dbReference type="EC" id="2.7.7.6" evidence="5"/>
<dbReference type="GeneID" id="9499250"/>
<comment type="function">
    <text evidence="5">DNA-dependent RNA polymerase (RNAP) catalyzes the transcription of DNA into RNA using the four ribonucleoside triphosphates as substrates.</text>
</comment>
<dbReference type="InterPro" id="IPR011262">
    <property type="entry name" value="DNA-dir_RNA_pol_insert"/>
</dbReference>
<dbReference type="InterPro" id="IPR036643">
    <property type="entry name" value="RNApol_insert_sf"/>
</dbReference>
<gene>
    <name evidence="5" type="primary">rpo3</name>
    <name evidence="5" type="synonym">rpoD</name>
    <name evidence="7" type="ordered locus">ASAC_1008</name>
</gene>
<dbReference type="RefSeq" id="WP_013266925.1">
    <property type="nucleotide sequence ID" value="NC_014374.1"/>
</dbReference>
<dbReference type="EMBL" id="CP001742">
    <property type="protein sequence ID" value="ADL19413.1"/>
    <property type="molecule type" value="Genomic_DNA"/>
</dbReference>
<dbReference type="SUPFAM" id="SSF56553">
    <property type="entry name" value="Insert subdomain of RNA polymerase alpha subunit"/>
    <property type="match status" value="1"/>
</dbReference>
<comment type="catalytic activity">
    <reaction evidence="5">
        <text>RNA(n) + a ribonucleoside 5'-triphosphate = RNA(n+1) + diphosphate</text>
        <dbReference type="Rhea" id="RHEA:21248"/>
        <dbReference type="Rhea" id="RHEA-COMP:14527"/>
        <dbReference type="Rhea" id="RHEA-COMP:17342"/>
        <dbReference type="ChEBI" id="CHEBI:33019"/>
        <dbReference type="ChEBI" id="CHEBI:61557"/>
        <dbReference type="ChEBI" id="CHEBI:140395"/>
        <dbReference type="EC" id="2.7.7.6"/>
    </reaction>
</comment>
<dbReference type="GO" id="GO:0046983">
    <property type="term" value="F:protein dimerization activity"/>
    <property type="evidence" value="ECO:0007669"/>
    <property type="project" value="InterPro"/>
</dbReference>
<evidence type="ECO:0000313" key="8">
    <source>
        <dbReference type="Proteomes" id="UP000000346"/>
    </source>
</evidence>
<dbReference type="GO" id="GO:0003677">
    <property type="term" value="F:DNA binding"/>
    <property type="evidence" value="ECO:0007669"/>
    <property type="project" value="UniProtKB-UniRule"/>
</dbReference>
<evidence type="ECO:0000256" key="3">
    <source>
        <dbReference type="ARBA" id="ARBA00023163"/>
    </source>
</evidence>
<dbReference type="Gene3D" id="2.170.120.12">
    <property type="entry name" value="DNA-directed RNA polymerase, insert domain"/>
    <property type="match status" value="1"/>
</dbReference>
<dbReference type="HAMAP" id="MF_00320">
    <property type="entry name" value="RNApol_arch_Rpo3"/>
    <property type="match status" value="1"/>
</dbReference>
<name>D9Q275_ACIS3</name>
<evidence type="ECO:0000256" key="2">
    <source>
        <dbReference type="ARBA" id="ARBA00022695"/>
    </source>
</evidence>
<dbReference type="OrthoDB" id="84933at2157"/>
<dbReference type="KEGG" id="asc:ASAC_1008"/>
<dbReference type="AlphaFoldDB" id="D9Q275"/>
<dbReference type="InParanoid" id="D9Q275"/>
<dbReference type="InterPro" id="IPR011263">
    <property type="entry name" value="DNA-dir_RNA_pol_RpoA/D/Rpb3"/>
</dbReference>
<dbReference type="Pfam" id="PF01000">
    <property type="entry name" value="RNA_pol_A_bac"/>
    <property type="match status" value="1"/>
</dbReference>
<dbReference type="STRING" id="666510.ASAC_1008"/>
<dbReference type="InterPro" id="IPR022842">
    <property type="entry name" value="RNAP_Rpo3/Rpb3/RPAC1"/>
</dbReference>
<feature type="domain" description="DNA-directed RNA polymerase RpoA/D/Rpb3-type" evidence="6">
    <location>
        <begin position="15"/>
        <end position="274"/>
    </location>
</feature>
<comment type="similarity">
    <text evidence="4 5">Belongs to the archaeal Rpo3/eukaryotic RPB3 RNA polymerase subunit family.</text>
</comment>
<keyword evidence="3 5" id="KW-0804">Transcription</keyword>
<dbReference type="eggNOG" id="arCOG04241">
    <property type="taxonomic scope" value="Archaea"/>
</dbReference>
<dbReference type="GO" id="GO:0005737">
    <property type="term" value="C:cytoplasm"/>
    <property type="evidence" value="ECO:0007669"/>
    <property type="project" value="UniProtKB-SubCell"/>
</dbReference>
<dbReference type="Gene3D" id="3.30.1360.10">
    <property type="entry name" value="RNA polymerase, RBP11-like subunit"/>
    <property type="match status" value="1"/>
</dbReference>
<dbReference type="GO" id="GO:0000428">
    <property type="term" value="C:DNA-directed RNA polymerase complex"/>
    <property type="evidence" value="ECO:0007669"/>
    <property type="project" value="UniProtKB-KW"/>
</dbReference>
<dbReference type="Proteomes" id="UP000000346">
    <property type="component" value="Chromosome"/>
</dbReference>
<dbReference type="Pfam" id="PF01193">
    <property type="entry name" value="RNA_pol_L"/>
    <property type="match status" value="1"/>
</dbReference>
<dbReference type="PANTHER" id="PTHR11800">
    <property type="entry name" value="DNA-DIRECTED RNA POLYMERASE"/>
    <property type="match status" value="1"/>
</dbReference>
<dbReference type="FunCoup" id="D9Q275">
    <property type="interactions" value="145"/>
</dbReference>